<dbReference type="RefSeq" id="WP_340270299.1">
    <property type="nucleotide sequence ID" value="NZ_JBBEOG010000006.1"/>
</dbReference>
<feature type="domain" description="XdhC Rossmann" evidence="2">
    <location>
        <begin position="117"/>
        <end position="264"/>
    </location>
</feature>
<dbReference type="Pfam" id="PF13478">
    <property type="entry name" value="XdhC_C"/>
    <property type="match status" value="1"/>
</dbReference>
<name>A0ABW0GRL8_9MICO</name>
<dbReference type="InterPro" id="IPR052698">
    <property type="entry name" value="MoCofactor_Util/Proc"/>
</dbReference>
<dbReference type="InterPro" id="IPR003777">
    <property type="entry name" value="XdhC_CoxI"/>
</dbReference>
<protein>
    <submittedName>
        <fullName evidence="3">Xanthine dehydrogenase accessory protein XdhC</fullName>
    </submittedName>
</protein>
<feature type="domain" description="XdhC- CoxI" evidence="1">
    <location>
        <begin position="12"/>
        <end position="82"/>
    </location>
</feature>
<accession>A0ABW0GRL8</accession>
<dbReference type="SUPFAM" id="SSF51735">
    <property type="entry name" value="NAD(P)-binding Rossmann-fold domains"/>
    <property type="match status" value="1"/>
</dbReference>
<dbReference type="Proteomes" id="UP001596122">
    <property type="component" value="Unassembled WGS sequence"/>
</dbReference>
<sequence>MARTGWETVATWTGEGRPFVVVTVAQVRGHAPRGPGSKMCVRSDAESGSAEVAGSVGGGSLERTAVLTATRMLTEGARDPVLHVARLDRATTPHGVQCCGGEVTLLLEPVRPARPVVAVFGAGHVGRALVHVLELLPLDVRVADSRPDELALVETGDDHVADIECVPAPVPEAVARELPAGAHVFVMTHDHHEDLAVLDTCLRRDDLGLLGVIGSESKWRTFRHELRALGHDDGALTRVTSPIGIPGVPGKSPAAIAVATAAQLLTVLDLPESMT</sequence>
<dbReference type="EMBL" id="JBHSLD010000028">
    <property type="protein sequence ID" value="MFC5382628.1"/>
    <property type="molecule type" value="Genomic_DNA"/>
</dbReference>
<dbReference type="PANTHER" id="PTHR30388">
    <property type="entry name" value="ALDEHYDE OXIDOREDUCTASE MOLYBDENUM COFACTOR ASSEMBLY PROTEIN"/>
    <property type="match status" value="1"/>
</dbReference>
<evidence type="ECO:0000259" key="2">
    <source>
        <dbReference type="Pfam" id="PF13478"/>
    </source>
</evidence>
<dbReference type="InterPro" id="IPR027051">
    <property type="entry name" value="XdhC_Rossmann_dom"/>
</dbReference>
<dbReference type="InterPro" id="IPR014308">
    <property type="entry name" value="Xanthine_DH_XdhC"/>
</dbReference>
<organism evidence="3 4">
    <name type="scientific">Aquipuribacter nitratireducens</name>
    <dbReference type="NCBI Taxonomy" id="650104"/>
    <lineage>
        <taxon>Bacteria</taxon>
        <taxon>Bacillati</taxon>
        <taxon>Actinomycetota</taxon>
        <taxon>Actinomycetes</taxon>
        <taxon>Micrococcales</taxon>
        <taxon>Intrasporangiaceae</taxon>
        <taxon>Aquipuribacter</taxon>
    </lineage>
</organism>
<reference evidence="4" key="1">
    <citation type="journal article" date="2019" name="Int. J. Syst. Evol. Microbiol.">
        <title>The Global Catalogue of Microorganisms (GCM) 10K type strain sequencing project: providing services to taxonomists for standard genome sequencing and annotation.</title>
        <authorList>
            <consortium name="The Broad Institute Genomics Platform"/>
            <consortium name="The Broad Institute Genome Sequencing Center for Infectious Disease"/>
            <person name="Wu L."/>
            <person name="Ma J."/>
        </authorList>
    </citation>
    <scope>NUCLEOTIDE SEQUENCE [LARGE SCALE GENOMIC DNA]</scope>
    <source>
        <strain evidence="4">CCUG 43114</strain>
    </source>
</reference>
<evidence type="ECO:0000313" key="4">
    <source>
        <dbReference type="Proteomes" id="UP001596122"/>
    </source>
</evidence>
<comment type="caution">
    <text evidence="3">The sequence shown here is derived from an EMBL/GenBank/DDBJ whole genome shotgun (WGS) entry which is preliminary data.</text>
</comment>
<keyword evidence="4" id="KW-1185">Reference proteome</keyword>
<evidence type="ECO:0000313" key="3">
    <source>
        <dbReference type="EMBL" id="MFC5382628.1"/>
    </source>
</evidence>
<dbReference type="Gene3D" id="3.40.50.720">
    <property type="entry name" value="NAD(P)-binding Rossmann-like Domain"/>
    <property type="match status" value="1"/>
</dbReference>
<dbReference type="InterPro" id="IPR036291">
    <property type="entry name" value="NAD(P)-bd_dom_sf"/>
</dbReference>
<dbReference type="PANTHER" id="PTHR30388:SF6">
    <property type="entry name" value="XANTHINE DEHYDROGENASE SUBUNIT A-RELATED"/>
    <property type="match status" value="1"/>
</dbReference>
<proteinExistence type="predicted"/>
<dbReference type="Pfam" id="PF02625">
    <property type="entry name" value="XdhC_CoxI"/>
    <property type="match status" value="1"/>
</dbReference>
<evidence type="ECO:0000259" key="1">
    <source>
        <dbReference type="Pfam" id="PF02625"/>
    </source>
</evidence>
<dbReference type="NCBIfam" id="TIGR02964">
    <property type="entry name" value="xanthine_xdhC"/>
    <property type="match status" value="1"/>
</dbReference>
<gene>
    <name evidence="3" type="primary">xdhC</name>
    <name evidence="3" type="ORF">ACFPJ6_17830</name>
</gene>